<evidence type="ECO:0000256" key="2">
    <source>
        <dbReference type="ARBA" id="ARBA00022691"/>
    </source>
</evidence>
<dbReference type="PANTHER" id="PTHR18895:SF74">
    <property type="entry name" value="MTRF1L RELEASE FACTOR GLUTAMINE METHYLTRANSFERASE"/>
    <property type="match status" value="1"/>
</dbReference>
<proteinExistence type="predicted"/>
<reference evidence="4 5" key="1">
    <citation type="submission" date="2024-04" db="EMBL/GenBank/DDBJ databases">
        <title>Novel species of the genus Ideonella isolated from streams.</title>
        <authorList>
            <person name="Lu H."/>
        </authorList>
    </citation>
    <scope>NUCLEOTIDE SEQUENCE [LARGE SCALE GENOMIC DNA]</scope>
    <source>
        <strain evidence="4 5">LYT19W</strain>
    </source>
</reference>
<dbReference type="RefSeq" id="WP_341397856.1">
    <property type="nucleotide sequence ID" value="NZ_JBBUTI010000002.1"/>
</dbReference>
<name>A0ABU9C1Q6_9BURK</name>
<dbReference type="Gene3D" id="3.40.50.150">
    <property type="entry name" value="Vaccinia Virus protein VP39"/>
    <property type="match status" value="1"/>
</dbReference>
<keyword evidence="1 4" id="KW-0489">Methyltransferase</keyword>
<dbReference type="InterPro" id="IPR050320">
    <property type="entry name" value="N5-glutamine_MTase"/>
</dbReference>
<evidence type="ECO:0000313" key="5">
    <source>
        <dbReference type="Proteomes" id="UP001379945"/>
    </source>
</evidence>
<keyword evidence="1 4" id="KW-0808">Transferase</keyword>
<dbReference type="GO" id="GO:0032259">
    <property type="term" value="P:methylation"/>
    <property type="evidence" value="ECO:0007669"/>
    <property type="project" value="UniProtKB-KW"/>
</dbReference>
<dbReference type="Proteomes" id="UP001379945">
    <property type="component" value="Unassembled WGS sequence"/>
</dbReference>
<evidence type="ECO:0000256" key="1">
    <source>
        <dbReference type="ARBA" id="ARBA00022603"/>
    </source>
</evidence>
<dbReference type="InterPro" id="IPR002052">
    <property type="entry name" value="DNA_methylase_N6_adenine_CS"/>
</dbReference>
<sequence>MVRWLDADDQPQQAVWRSLAGHAPFERVVLVDDATPADDAYRMARAGTGLLWVGDYQNARHLLQALGRRLKARIDGRRVARPDGAAPALPALGSPAMAEAFAAQRREQNERTRILGALLLPFDADHGVPLRRAPDVREAGLEAHGVVNEPYVASLRELQGVIGAHEWRKTGVPVAALKDNIHPHHGVFSPVRGEYVDLVARTKLPAAAKPARALELGCGSGVLCAVLARRGLWVVATDVSPAALACSEDNLTRLELKERVTLLPQSLYPKGRFGLVVCNPPWVPGPAGSALDGAVYDPDSRMLRGFLDGLAAHLAPGGEGWLILSDLAEHLGLRSREELLGWISAAGLQVLGRTETPPVHARASDAADPLHRARAAEMTSLWRLGRAEAPAPALS</sequence>
<dbReference type="SUPFAM" id="SSF53335">
    <property type="entry name" value="S-adenosyl-L-methionine-dependent methyltransferases"/>
    <property type="match status" value="1"/>
</dbReference>
<keyword evidence="5" id="KW-1185">Reference proteome</keyword>
<dbReference type="PANTHER" id="PTHR18895">
    <property type="entry name" value="HEMK METHYLTRANSFERASE"/>
    <property type="match status" value="1"/>
</dbReference>
<protein>
    <submittedName>
        <fullName evidence="4">Class I SAM-dependent methyltransferase</fullName>
    </submittedName>
</protein>
<dbReference type="Pfam" id="PF05175">
    <property type="entry name" value="MTS"/>
    <property type="match status" value="1"/>
</dbReference>
<evidence type="ECO:0000313" key="4">
    <source>
        <dbReference type="EMBL" id="MEK8045546.1"/>
    </source>
</evidence>
<organism evidence="4 5">
    <name type="scientific">Ideonella margarita</name>
    <dbReference type="NCBI Taxonomy" id="2984191"/>
    <lineage>
        <taxon>Bacteria</taxon>
        <taxon>Pseudomonadati</taxon>
        <taxon>Pseudomonadota</taxon>
        <taxon>Betaproteobacteria</taxon>
        <taxon>Burkholderiales</taxon>
        <taxon>Sphaerotilaceae</taxon>
        <taxon>Ideonella</taxon>
    </lineage>
</organism>
<comment type="caution">
    <text evidence="4">The sequence shown here is derived from an EMBL/GenBank/DDBJ whole genome shotgun (WGS) entry which is preliminary data.</text>
</comment>
<dbReference type="GO" id="GO:0008168">
    <property type="term" value="F:methyltransferase activity"/>
    <property type="evidence" value="ECO:0007669"/>
    <property type="project" value="UniProtKB-KW"/>
</dbReference>
<dbReference type="PROSITE" id="PS00092">
    <property type="entry name" value="N6_MTASE"/>
    <property type="match status" value="1"/>
</dbReference>
<keyword evidence="2" id="KW-0949">S-adenosyl-L-methionine</keyword>
<dbReference type="EMBL" id="JBBUTI010000002">
    <property type="protein sequence ID" value="MEK8045546.1"/>
    <property type="molecule type" value="Genomic_DNA"/>
</dbReference>
<gene>
    <name evidence="4" type="ORF">AACH00_04190</name>
</gene>
<dbReference type="InterPro" id="IPR007848">
    <property type="entry name" value="Small_mtfrase_dom"/>
</dbReference>
<accession>A0ABU9C1Q6</accession>
<evidence type="ECO:0000259" key="3">
    <source>
        <dbReference type="Pfam" id="PF05175"/>
    </source>
</evidence>
<dbReference type="CDD" id="cd02440">
    <property type="entry name" value="AdoMet_MTases"/>
    <property type="match status" value="1"/>
</dbReference>
<feature type="domain" description="Methyltransferase small" evidence="3">
    <location>
        <begin position="181"/>
        <end position="287"/>
    </location>
</feature>
<dbReference type="InterPro" id="IPR029063">
    <property type="entry name" value="SAM-dependent_MTases_sf"/>
</dbReference>